<keyword evidence="2" id="KW-0808">Transferase</keyword>
<evidence type="ECO:0000259" key="8">
    <source>
        <dbReference type="PROSITE" id="PS50222"/>
    </source>
</evidence>
<keyword evidence="1" id="KW-0723">Serine/threonine-protein kinase</keyword>
<dbReference type="InterPro" id="IPR008271">
    <property type="entry name" value="Ser/Thr_kinase_AS"/>
</dbReference>
<dbReference type="InterPro" id="IPR011992">
    <property type="entry name" value="EF-hand-dom_pair"/>
</dbReference>
<proteinExistence type="predicted"/>
<evidence type="ECO:0000256" key="6">
    <source>
        <dbReference type="ARBA" id="ARBA00022840"/>
    </source>
</evidence>
<dbReference type="InterPro" id="IPR000719">
    <property type="entry name" value="Prot_kinase_dom"/>
</dbReference>
<dbReference type="PROSITE" id="PS00018">
    <property type="entry name" value="EF_HAND_1"/>
    <property type="match status" value="1"/>
</dbReference>
<dbReference type="PROSITE" id="PS00108">
    <property type="entry name" value="PROTEIN_KINASE_ST"/>
    <property type="match status" value="1"/>
</dbReference>
<dbReference type="GO" id="GO:0004674">
    <property type="term" value="F:protein serine/threonine kinase activity"/>
    <property type="evidence" value="ECO:0007669"/>
    <property type="project" value="UniProtKB-KW"/>
</dbReference>
<evidence type="ECO:0000256" key="5">
    <source>
        <dbReference type="ARBA" id="ARBA00022837"/>
    </source>
</evidence>
<evidence type="ECO:0000313" key="10">
    <source>
        <dbReference type="Proteomes" id="UP000607653"/>
    </source>
</evidence>
<comment type="caution">
    <text evidence="9">The sequence shown here is derived from an EMBL/GenBank/DDBJ whole genome shotgun (WGS) entry which is preliminary data.</text>
</comment>
<dbReference type="SUPFAM" id="SSF47473">
    <property type="entry name" value="EF-hand"/>
    <property type="match status" value="1"/>
</dbReference>
<dbReference type="InterPro" id="IPR050205">
    <property type="entry name" value="CDPK_Ser/Thr_kinases"/>
</dbReference>
<feature type="domain" description="EF-hand" evidence="8">
    <location>
        <begin position="91"/>
        <end position="115"/>
    </location>
</feature>
<dbReference type="InterPro" id="IPR018247">
    <property type="entry name" value="EF_Hand_1_Ca_BS"/>
</dbReference>
<keyword evidence="10" id="KW-1185">Reference proteome</keyword>
<dbReference type="GO" id="GO:0005524">
    <property type="term" value="F:ATP binding"/>
    <property type="evidence" value="ECO:0007669"/>
    <property type="project" value="UniProtKB-KW"/>
</dbReference>
<keyword evidence="4" id="KW-0418">Kinase</keyword>
<keyword evidence="6" id="KW-0067">ATP-binding</keyword>
<dbReference type="SUPFAM" id="SSF56112">
    <property type="entry name" value="Protein kinase-like (PK-like)"/>
    <property type="match status" value="1"/>
</dbReference>
<feature type="domain" description="Protein kinase" evidence="7">
    <location>
        <begin position="1"/>
        <end position="141"/>
    </location>
</feature>
<dbReference type="InterPro" id="IPR002048">
    <property type="entry name" value="EF_hand_dom"/>
</dbReference>
<name>A0A822YUL8_NELNU</name>
<dbReference type="Proteomes" id="UP000607653">
    <property type="component" value="Unassembled WGS sequence"/>
</dbReference>
<keyword evidence="5" id="KW-0106">Calcium</keyword>
<gene>
    <name evidence="9" type="ORF">HUJ06_008425</name>
</gene>
<dbReference type="EMBL" id="DUZY01000004">
    <property type="protein sequence ID" value="DAD37784.1"/>
    <property type="molecule type" value="Genomic_DNA"/>
</dbReference>
<dbReference type="AlphaFoldDB" id="A0A822YUL8"/>
<dbReference type="PROSITE" id="PS50011">
    <property type="entry name" value="PROTEIN_KINASE_DOM"/>
    <property type="match status" value="1"/>
</dbReference>
<dbReference type="PROSITE" id="PS50222">
    <property type="entry name" value="EF_HAND_2"/>
    <property type="match status" value="1"/>
</dbReference>
<sequence length="141" mass="16000">MAKLCGVGELFNRIIQRRHYSKRKAAELTKISVGVVEACHSLGVMHRDLKPENFLLVNKDNDFDFDLSVLFKPSQSQVFMDVGCLYYVAPKADVDNSGTIDYGELIAAIVNFNKPKWEENLIAIFSYFEKDGSGYIIVDER</sequence>
<evidence type="ECO:0000313" key="9">
    <source>
        <dbReference type="EMBL" id="DAD37784.1"/>
    </source>
</evidence>
<evidence type="ECO:0000259" key="7">
    <source>
        <dbReference type="PROSITE" id="PS50011"/>
    </source>
</evidence>
<organism evidence="9 10">
    <name type="scientific">Nelumbo nucifera</name>
    <name type="common">Sacred lotus</name>
    <dbReference type="NCBI Taxonomy" id="4432"/>
    <lineage>
        <taxon>Eukaryota</taxon>
        <taxon>Viridiplantae</taxon>
        <taxon>Streptophyta</taxon>
        <taxon>Embryophyta</taxon>
        <taxon>Tracheophyta</taxon>
        <taxon>Spermatophyta</taxon>
        <taxon>Magnoliopsida</taxon>
        <taxon>Proteales</taxon>
        <taxon>Nelumbonaceae</taxon>
        <taxon>Nelumbo</taxon>
    </lineage>
</organism>
<protein>
    <submittedName>
        <fullName evidence="9">Uncharacterized protein</fullName>
    </submittedName>
</protein>
<dbReference type="Gene3D" id="1.10.510.10">
    <property type="entry name" value="Transferase(Phosphotransferase) domain 1"/>
    <property type="match status" value="1"/>
</dbReference>
<dbReference type="GO" id="GO:0005509">
    <property type="term" value="F:calcium ion binding"/>
    <property type="evidence" value="ECO:0007669"/>
    <property type="project" value="InterPro"/>
</dbReference>
<evidence type="ECO:0000256" key="3">
    <source>
        <dbReference type="ARBA" id="ARBA00022741"/>
    </source>
</evidence>
<reference evidence="9 10" key="1">
    <citation type="journal article" date="2020" name="Mol. Biol. Evol.">
        <title>Distinct Expression and Methylation Patterns for Genes with Different Fates following a Single Whole-Genome Duplication in Flowering Plants.</title>
        <authorList>
            <person name="Shi T."/>
            <person name="Rahmani R.S."/>
            <person name="Gugger P.F."/>
            <person name="Wang M."/>
            <person name="Li H."/>
            <person name="Zhang Y."/>
            <person name="Li Z."/>
            <person name="Wang Q."/>
            <person name="Van de Peer Y."/>
            <person name="Marchal K."/>
            <person name="Chen J."/>
        </authorList>
    </citation>
    <scope>NUCLEOTIDE SEQUENCE [LARGE SCALE GENOMIC DNA]</scope>
    <source>
        <tissue evidence="9">Leaf</tissue>
    </source>
</reference>
<keyword evidence="3" id="KW-0547">Nucleotide-binding</keyword>
<evidence type="ECO:0000256" key="2">
    <source>
        <dbReference type="ARBA" id="ARBA00022679"/>
    </source>
</evidence>
<dbReference type="Pfam" id="PF00069">
    <property type="entry name" value="Pkinase"/>
    <property type="match status" value="1"/>
</dbReference>
<evidence type="ECO:0000256" key="1">
    <source>
        <dbReference type="ARBA" id="ARBA00022527"/>
    </source>
</evidence>
<evidence type="ECO:0000256" key="4">
    <source>
        <dbReference type="ARBA" id="ARBA00022777"/>
    </source>
</evidence>
<dbReference type="Gene3D" id="1.10.238.10">
    <property type="entry name" value="EF-hand"/>
    <property type="match status" value="1"/>
</dbReference>
<dbReference type="PANTHER" id="PTHR24349">
    <property type="entry name" value="SERINE/THREONINE-PROTEIN KINASE"/>
    <property type="match status" value="1"/>
</dbReference>
<accession>A0A822YUL8</accession>
<dbReference type="InterPro" id="IPR011009">
    <property type="entry name" value="Kinase-like_dom_sf"/>
</dbReference>